<name>A0A6J6B5F6_9ZZZZ</name>
<evidence type="ECO:0000259" key="3">
    <source>
        <dbReference type="Pfam" id="PF00501"/>
    </source>
</evidence>
<dbReference type="GO" id="GO:0006631">
    <property type="term" value="P:fatty acid metabolic process"/>
    <property type="evidence" value="ECO:0007669"/>
    <property type="project" value="TreeGrafter"/>
</dbReference>
<organism evidence="4">
    <name type="scientific">freshwater metagenome</name>
    <dbReference type="NCBI Taxonomy" id="449393"/>
    <lineage>
        <taxon>unclassified sequences</taxon>
        <taxon>metagenomes</taxon>
        <taxon>ecological metagenomes</taxon>
    </lineage>
</organism>
<dbReference type="PANTHER" id="PTHR43201:SF5">
    <property type="entry name" value="MEDIUM-CHAIN ACYL-COA LIGASE ACSF2, MITOCHONDRIAL"/>
    <property type="match status" value="1"/>
</dbReference>
<evidence type="ECO:0000313" key="4">
    <source>
        <dbReference type="EMBL" id="CAB4534046.1"/>
    </source>
</evidence>
<dbReference type="EMBL" id="CAEZSH010000022">
    <property type="protein sequence ID" value="CAB4534046.1"/>
    <property type="molecule type" value="Genomic_DNA"/>
</dbReference>
<dbReference type="Gene3D" id="3.40.50.12780">
    <property type="entry name" value="N-terminal domain of ligase-like"/>
    <property type="match status" value="1"/>
</dbReference>
<comment type="similarity">
    <text evidence="1">Belongs to the ATP-dependent AMP-binding enzyme family.</text>
</comment>
<sequence>MPIPLKLIAANDPFAALVALADVLDGKQALFVTPPEVNGLMPEVHGLPPEVDDHYAAIVESSGSTGVPKRIGLTVDNLLSSARAAQARLGGPGQWLLALPINYIAGLQVLVRSHLADTQPILMNSSVPFSAEGFGRASSLMTGERRFTSLVPTQLERLAEAVGQDDFLLGQLRSFDAILVGGQAANPATVGRLRELGVKIVVTYGMTETSGGCVYDGVPLDGVEVSLGERGLITLAGPMVVGGSVTTNDLGELDTDGRLSVLGRADRVINSGGIKLSLDLVEQWAKSQPGVRDAVSLPISNPQYGETFICWMVVFDPDRHNLDADKAVAELGLPARFAVWATTEEIPLLGNGKPDYQGLAQNFAAYQNQLREARARGEI</sequence>
<dbReference type="InterPro" id="IPR045851">
    <property type="entry name" value="AMP-bd_C_sf"/>
</dbReference>
<dbReference type="Pfam" id="PF00501">
    <property type="entry name" value="AMP-binding"/>
    <property type="match status" value="1"/>
</dbReference>
<dbReference type="InterPro" id="IPR000873">
    <property type="entry name" value="AMP-dep_synth/lig_dom"/>
</dbReference>
<dbReference type="PANTHER" id="PTHR43201">
    <property type="entry name" value="ACYL-COA SYNTHETASE"/>
    <property type="match status" value="1"/>
</dbReference>
<evidence type="ECO:0000256" key="2">
    <source>
        <dbReference type="ARBA" id="ARBA00022598"/>
    </source>
</evidence>
<proteinExistence type="inferred from homology"/>
<protein>
    <submittedName>
        <fullName evidence="4">Unannotated protein</fullName>
    </submittedName>
</protein>
<feature type="domain" description="AMP-dependent synthetase/ligase" evidence="3">
    <location>
        <begin position="49"/>
        <end position="231"/>
    </location>
</feature>
<dbReference type="SUPFAM" id="SSF56801">
    <property type="entry name" value="Acetyl-CoA synthetase-like"/>
    <property type="match status" value="1"/>
</dbReference>
<dbReference type="GO" id="GO:0031956">
    <property type="term" value="F:medium-chain fatty acid-CoA ligase activity"/>
    <property type="evidence" value="ECO:0007669"/>
    <property type="project" value="TreeGrafter"/>
</dbReference>
<evidence type="ECO:0000256" key="1">
    <source>
        <dbReference type="ARBA" id="ARBA00006432"/>
    </source>
</evidence>
<reference evidence="4" key="1">
    <citation type="submission" date="2020-05" db="EMBL/GenBank/DDBJ databases">
        <authorList>
            <person name="Chiriac C."/>
            <person name="Salcher M."/>
            <person name="Ghai R."/>
            <person name="Kavagutti S V."/>
        </authorList>
    </citation>
    <scope>NUCLEOTIDE SEQUENCE</scope>
</reference>
<gene>
    <name evidence="4" type="ORF">UFOPK1410_00325</name>
</gene>
<keyword evidence="2" id="KW-0436">Ligase</keyword>
<dbReference type="InterPro" id="IPR042099">
    <property type="entry name" value="ANL_N_sf"/>
</dbReference>
<dbReference type="AlphaFoldDB" id="A0A6J6B5F6"/>
<dbReference type="Gene3D" id="3.30.300.30">
    <property type="match status" value="1"/>
</dbReference>
<accession>A0A6J6B5F6</accession>